<proteinExistence type="predicted"/>
<reference evidence="2" key="1">
    <citation type="submission" date="2017-11" db="EMBL/GenBank/DDBJ databases">
        <authorList>
            <person name="Blom J."/>
        </authorList>
    </citation>
    <scope>NUCLEOTIDE SEQUENCE [LARGE SCALE GENOMIC DNA]</scope>
    <source>
        <plasmid evidence="2">PP6</plasmid>
    </source>
</reference>
<dbReference type="AlphaFoldDB" id="A0A2K4W3Q6"/>
<keyword evidence="1" id="KW-0614">Plasmid</keyword>
<gene>
    <name evidence="1" type="ORF">PL963_P600014</name>
</gene>
<dbReference type="Proteomes" id="UP000239025">
    <property type="component" value="Plasmid PP6"/>
</dbReference>
<keyword evidence="2" id="KW-1185">Reference proteome</keyword>
<evidence type="ECO:0000313" key="1">
    <source>
        <dbReference type="EMBL" id="SOS30517.1"/>
    </source>
</evidence>
<sequence length="48" mass="5244">MHFGIRLTSKVSTCILGQVDALPLSLSAVLEVVTRYLGSLQNSEKIVR</sequence>
<dbReference type="EMBL" id="LT963401">
    <property type="protein sequence ID" value="SOS30517.1"/>
    <property type="molecule type" value="Genomic_DNA"/>
</dbReference>
<evidence type="ECO:0000313" key="2">
    <source>
        <dbReference type="Proteomes" id="UP000239025"/>
    </source>
</evidence>
<organism evidence="1 2">
    <name type="scientific">Pseudomonas cerasi</name>
    <dbReference type="NCBI Taxonomy" id="1583341"/>
    <lineage>
        <taxon>Bacteria</taxon>
        <taxon>Pseudomonadati</taxon>
        <taxon>Pseudomonadota</taxon>
        <taxon>Gammaproteobacteria</taxon>
        <taxon>Pseudomonadales</taxon>
        <taxon>Pseudomonadaceae</taxon>
        <taxon>Pseudomonas</taxon>
    </lineage>
</organism>
<geneLocation type="plasmid" evidence="1 2">
    <name>PP6</name>
</geneLocation>
<accession>A0A2K4W3Q6</accession>
<protein>
    <submittedName>
        <fullName evidence="1">Uncharacterized protein</fullName>
    </submittedName>
</protein>
<name>A0A2K4W3Q6_9PSED</name>